<dbReference type="InterPro" id="IPR011990">
    <property type="entry name" value="TPR-like_helical_dom_sf"/>
</dbReference>
<keyword evidence="2" id="KW-1185">Reference proteome</keyword>
<gene>
    <name evidence="1" type="ORF">SAMN04488131_10372</name>
</gene>
<evidence type="ECO:0000313" key="1">
    <source>
        <dbReference type="EMBL" id="SFE67620.1"/>
    </source>
</evidence>
<accession>A0A1I2CIS5</accession>
<dbReference type="STRING" id="935223.SAMN04488131_10372"/>
<dbReference type="Gene3D" id="1.25.40.10">
    <property type="entry name" value="Tetratricopeptide repeat domain"/>
    <property type="match status" value="1"/>
</dbReference>
<evidence type="ECO:0000313" key="2">
    <source>
        <dbReference type="Proteomes" id="UP000198596"/>
    </source>
</evidence>
<dbReference type="EMBL" id="FONQ01000003">
    <property type="protein sequence ID" value="SFE67620.1"/>
    <property type="molecule type" value="Genomic_DNA"/>
</dbReference>
<evidence type="ECO:0008006" key="3">
    <source>
        <dbReference type="Google" id="ProtNLM"/>
    </source>
</evidence>
<sequence>MANYANQKLDSAFYFFNRSEILSELEIDSLMITYNLVQTVVIQEVFGDYLGSEKNLIEALPYSQGDLRYQASAYNQLGISFKQLSNNEDSLYYYDKAWIFR</sequence>
<proteinExistence type="predicted"/>
<dbReference type="RefSeq" id="WP_091203589.1">
    <property type="nucleotide sequence ID" value="NZ_FONQ01000003.1"/>
</dbReference>
<dbReference type="Proteomes" id="UP000198596">
    <property type="component" value="Unassembled WGS sequence"/>
</dbReference>
<protein>
    <recommendedName>
        <fullName evidence="3">Tetratricopeptide repeat-containing protein</fullName>
    </recommendedName>
</protein>
<dbReference type="OrthoDB" id="943406at2"/>
<name>A0A1I2CIS5_9FLAO</name>
<reference evidence="2" key="1">
    <citation type="submission" date="2016-10" db="EMBL/GenBank/DDBJ databases">
        <authorList>
            <person name="Varghese N."/>
            <person name="Submissions S."/>
        </authorList>
    </citation>
    <scope>NUCLEOTIDE SEQUENCE [LARGE SCALE GENOMIC DNA]</scope>
    <source>
        <strain evidence="2">CGMCC 1.9227</strain>
    </source>
</reference>
<dbReference type="AlphaFoldDB" id="A0A1I2CIS5"/>
<organism evidence="1 2">
    <name type="scientific">Flavobacterium xueshanense</name>
    <dbReference type="NCBI Taxonomy" id="935223"/>
    <lineage>
        <taxon>Bacteria</taxon>
        <taxon>Pseudomonadati</taxon>
        <taxon>Bacteroidota</taxon>
        <taxon>Flavobacteriia</taxon>
        <taxon>Flavobacteriales</taxon>
        <taxon>Flavobacteriaceae</taxon>
        <taxon>Flavobacterium</taxon>
    </lineage>
</organism>